<evidence type="ECO:0000256" key="1">
    <source>
        <dbReference type="ARBA" id="ARBA00022670"/>
    </source>
</evidence>
<dbReference type="InterPro" id="IPR056924">
    <property type="entry name" value="SH3_Tf2-1"/>
</dbReference>
<dbReference type="Pfam" id="PF24626">
    <property type="entry name" value="SH3_Tf2-1"/>
    <property type="match status" value="1"/>
</dbReference>
<keyword evidence="9" id="KW-0460">Magnesium</keyword>
<dbReference type="PANTHER" id="PTHR37984:SF5">
    <property type="entry name" value="PROTEIN NYNRIN-LIKE"/>
    <property type="match status" value="1"/>
</dbReference>
<organism evidence="19 20">
    <name type="scientific">Centaurea solstitialis</name>
    <name type="common">yellow star-thistle</name>
    <dbReference type="NCBI Taxonomy" id="347529"/>
    <lineage>
        <taxon>Eukaryota</taxon>
        <taxon>Viridiplantae</taxon>
        <taxon>Streptophyta</taxon>
        <taxon>Embryophyta</taxon>
        <taxon>Tracheophyta</taxon>
        <taxon>Spermatophyta</taxon>
        <taxon>Magnoliopsida</taxon>
        <taxon>eudicotyledons</taxon>
        <taxon>Gunneridae</taxon>
        <taxon>Pentapetalae</taxon>
        <taxon>asterids</taxon>
        <taxon>campanulids</taxon>
        <taxon>Asterales</taxon>
        <taxon>Asteraceae</taxon>
        <taxon>Carduoideae</taxon>
        <taxon>Cardueae</taxon>
        <taxon>Centaureinae</taxon>
        <taxon>Centaurea</taxon>
    </lineage>
</organism>
<dbReference type="InterPro" id="IPR041577">
    <property type="entry name" value="RT_RNaseH_2"/>
</dbReference>
<dbReference type="Gene3D" id="3.30.70.270">
    <property type="match status" value="2"/>
</dbReference>
<evidence type="ECO:0000256" key="11">
    <source>
        <dbReference type="ARBA" id="ARBA00022918"/>
    </source>
</evidence>
<dbReference type="Pfam" id="PF00078">
    <property type="entry name" value="RVT_1"/>
    <property type="match status" value="1"/>
</dbReference>
<dbReference type="AlphaFoldDB" id="A0AA38SHD2"/>
<evidence type="ECO:0000256" key="8">
    <source>
        <dbReference type="ARBA" id="ARBA00022801"/>
    </source>
</evidence>
<dbReference type="GO" id="GO:0006310">
    <property type="term" value="P:DNA recombination"/>
    <property type="evidence" value="ECO:0007669"/>
    <property type="project" value="UniProtKB-KW"/>
</dbReference>
<evidence type="ECO:0000256" key="14">
    <source>
        <dbReference type="ARBA" id="ARBA00023172"/>
    </source>
</evidence>
<dbReference type="GO" id="GO:0003964">
    <property type="term" value="F:RNA-directed DNA polymerase activity"/>
    <property type="evidence" value="ECO:0007669"/>
    <property type="project" value="UniProtKB-KW"/>
</dbReference>
<keyword evidence="1" id="KW-0645">Protease</keyword>
<keyword evidence="15" id="KW-0511">Multifunctional enzyme</keyword>
<dbReference type="CDD" id="cd09274">
    <property type="entry name" value="RNase_HI_RT_Ty3"/>
    <property type="match status" value="1"/>
</dbReference>
<dbReference type="PROSITE" id="PS50994">
    <property type="entry name" value="INTEGRASE"/>
    <property type="match status" value="1"/>
</dbReference>
<feature type="region of interest" description="Disordered" evidence="16">
    <location>
        <begin position="50"/>
        <end position="72"/>
    </location>
</feature>
<dbReference type="Pfam" id="PF17919">
    <property type="entry name" value="RT_RNaseH_2"/>
    <property type="match status" value="1"/>
</dbReference>
<keyword evidence="3" id="KW-0548">Nucleotidyltransferase</keyword>
<dbReference type="Gene3D" id="3.10.20.370">
    <property type="match status" value="1"/>
</dbReference>
<reference evidence="19" key="1">
    <citation type="submission" date="2023-03" db="EMBL/GenBank/DDBJ databases">
        <title>Chromosome-scale reference genome and RAD-based genetic map of yellow starthistle (Centaurea solstitialis) reveal putative structural variation and QTLs associated with invader traits.</title>
        <authorList>
            <person name="Reatini B."/>
            <person name="Cang F.A."/>
            <person name="Jiang Q."/>
            <person name="Mckibben M.T.W."/>
            <person name="Barker M.S."/>
            <person name="Rieseberg L.H."/>
            <person name="Dlugosch K.M."/>
        </authorList>
    </citation>
    <scope>NUCLEOTIDE SEQUENCE</scope>
    <source>
        <strain evidence="19">CAN-66</strain>
        <tissue evidence="19">Leaf</tissue>
    </source>
</reference>
<feature type="domain" description="Integrase catalytic" evidence="18">
    <location>
        <begin position="832"/>
        <end position="909"/>
    </location>
</feature>
<dbReference type="Gene3D" id="1.10.340.70">
    <property type="match status" value="1"/>
</dbReference>
<evidence type="ECO:0000256" key="7">
    <source>
        <dbReference type="ARBA" id="ARBA00022759"/>
    </source>
</evidence>
<evidence type="ECO:0000259" key="17">
    <source>
        <dbReference type="PROSITE" id="PS50013"/>
    </source>
</evidence>
<dbReference type="Pfam" id="PF17921">
    <property type="entry name" value="Integrase_H2C2"/>
    <property type="match status" value="1"/>
</dbReference>
<keyword evidence="7" id="KW-0255">Endonuclease</keyword>
<keyword evidence="20" id="KW-1185">Reference proteome</keyword>
<dbReference type="SUPFAM" id="SSF54160">
    <property type="entry name" value="Chromo domain-like"/>
    <property type="match status" value="1"/>
</dbReference>
<dbReference type="Gene3D" id="3.10.10.10">
    <property type="entry name" value="HIV Type 1 Reverse Transcriptase, subunit A, domain 1"/>
    <property type="match status" value="1"/>
</dbReference>
<dbReference type="FunFam" id="3.10.20.370:FF:000001">
    <property type="entry name" value="Retrovirus-related Pol polyprotein from transposon 17.6-like protein"/>
    <property type="match status" value="1"/>
</dbReference>
<dbReference type="CDD" id="cd01647">
    <property type="entry name" value="RT_LTR"/>
    <property type="match status" value="1"/>
</dbReference>
<dbReference type="PANTHER" id="PTHR37984">
    <property type="entry name" value="PROTEIN CBG26694"/>
    <property type="match status" value="1"/>
</dbReference>
<dbReference type="GO" id="GO:0046872">
    <property type="term" value="F:metal ion binding"/>
    <property type="evidence" value="ECO:0007669"/>
    <property type="project" value="UniProtKB-KW"/>
</dbReference>
<evidence type="ECO:0000256" key="12">
    <source>
        <dbReference type="ARBA" id="ARBA00022932"/>
    </source>
</evidence>
<keyword evidence="11" id="KW-0695">RNA-directed DNA polymerase</keyword>
<dbReference type="FunFam" id="1.10.340.70:FF:000001">
    <property type="entry name" value="Retrovirus-related Pol polyprotein from transposon gypsy-like Protein"/>
    <property type="match status" value="1"/>
</dbReference>
<gene>
    <name evidence="19" type="ORF">OSB04_un000601</name>
</gene>
<evidence type="ECO:0000256" key="13">
    <source>
        <dbReference type="ARBA" id="ARBA00023125"/>
    </source>
</evidence>
<dbReference type="GO" id="GO:0006508">
    <property type="term" value="P:proteolysis"/>
    <property type="evidence" value="ECO:0007669"/>
    <property type="project" value="UniProtKB-KW"/>
</dbReference>
<comment type="caution">
    <text evidence="19">The sequence shown here is derived from an EMBL/GenBank/DDBJ whole genome shotgun (WGS) entry which is preliminary data.</text>
</comment>
<keyword evidence="8" id="KW-0378">Hydrolase</keyword>
<dbReference type="InterPro" id="IPR036397">
    <property type="entry name" value="RNaseH_sf"/>
</dbReference>
<keyword evidence="10" id="KW-0229">DNA integration</keyword>
<dbReference type="SUPFAM" id="SSF53098">
    <property type="entry name" value="Ribonuclease H-like"/>
    <property type="match status" value="1"/>
</dbReference>
<evidence type="ECO:0000256" key="5">
    <source>
        <dbReference type="ARBA" id="ARBA00022723"/>
    </source>
</evidence>
<keyword evidence="13" id="KW-0238">DNA-binding</keyword>
<dbReference type="InterPro" id="IPR041588">
    <property type="entry name" value="Integrase_H2C2"/>
</dbReference>
<dbReference type="GO" id="GO:0003677">
    <property type="term" value="F:DNA binding"/>
    <property type="evidence" value="ECO:0007669"/>
    <property type="project" value="UniProtKB-KW"/>
</dbReference>
<dbReference type="FunFam" id="3.10.10.10:FF:000007">
    <property type="entry name" value="Retrovirus-related Pol polyprotein from transposon 17.6-like Protein"/>
    <property type="match status" value="1"/>
</dbReference>
<accession>A0AA38SHD2</accession>
<dbReference type="PROSITE" id="PS50013">
    <property type="entry name" value="CHROMO_2"/>
    <property type="match status" value="1"/>
</dbReference>
<dbReference type="InterPro" id="IPR043128">
    <property type="entry name" value="Rev_trsase/Diguanyl_cyclase"/>
</dbReference>
<name>A0AA38SHD2_9ASTR</name>
<evidence type="ECO:0000256" key="4">
    <source>
        <dbReference type="ARBA" id="ARBA00022722"/>
    </source>
</evidence>
<dbReference type="GO" id="GO:0004519">
    <property type="term" value="F:endonuclease activity"/>
    <property type="evidence" value="ECO:0007669"/>
    <property type="project" value="UniProtKB-KW"/>
</dbReference>
<dbReference type="Gene3D" id="3.30.420.10">
    <property type="entry name" value="Ribonuclease H-like superfamily/Ribonuclease H"/>
    <property type="match status" value="1"/>
</dbReference>
<evidence type="ECO:0000313" key="20">
    <source>
        <dbReference type="Proteomes" id="UP001172457"/>
    </source>
</evidence>
<keyword evidence="4" id="KW-0540">Nuclease</keyword>
<feature type="domain" description="Chromo" evidence="17">
    <location>
        <begin position="959"/>
        <end position="995"/>
    </location>
</feature>
<evidence type="ECO:0000256" key="3">
    <source>
        <dbReference type="ARBA" id="ARBA00022695"/>
    </source>
</evidence>
<evidence type="ECO:0000256" key="9">
    <source>
        <dbReference type="ARBA" id="ARBA00022842"/>
    </source>
</evidence>
<dbReference type="InterPro" id="IPR001584">
    <property type="entry name" value="Integrase_cat-core"/>
</dbReference>
<evidence type="ECO:0000256" key="2">
    <source>
        <dbReference type="ARBA" id="ARBA00022679"/>
    </source>
</evidence>
<evidence type="ECO:0000313" key="19">
    <source>
        <dbReference type="EMBL" id="KAJ9536215.1"/>
    </source>
</evidence>
<protein>
    <submittedName>
        <fullName evidence="19">Uncharacterized protein</fullName>
    </submittedName>
</protein>
<keyword evidence="2" id="KW-0808">Transferase</keyword>
<keyword evidence="5" id="KW-0479">Metal-binding</keyword>
<dbReference type="InterPro" id="IPR050951">
    <property type="entry name" value="Retrovirus_Pol_polyprotein"/>
</dbReference>
<keyword evidence="6" id="KW-0064">Aspartyl protease</keyword>
<dbReference type="InterPro" id="IPR016197">
    <property type="entry name" value="Chromo-like_dom_sf"/>
</dbReference>
<dbReference type="GO" id="GO:0004190">
    <property type="term" value="F:aspartic-type endopeptidase activity"/>
    <property type="evidence" value="ECO:0007669"/>
    <property type="project" value="UniProtKB-KW"/>
</dbReference>
<evidence type="ECO:0000256" key="15">
    <source>
        <dbReference type="ARBA" id="ARBA00023268"/>
    </source>
</evidence>
<keyword evidence="14" id="KW-0233">DNA recombination</keyword>
<dbReference type="InterPro" id="IPR000953">
    <property type="entry name" value="Chromo/chromo_shadow_dom"/>
</dbReference>
<evidence type="ECO:0000256" key="6">
    <source>
        <dbReference type="ARBA" id="ARBA00022750"/>
    </source>
</evidence>
<dbReference type="InterPro" id="IPR043502">
    <property type="entry name" value="DNA/RNA_pol_sf"/>
</dbReference>
<dbReference type="InterPro" id="IPR000477">
    <property type="entry name" value="RT_dom"/>
</dbReference>
<keyword evidence="12" id="KW-0239">DNA-directed DNA polymerase</keyword>
<evidence type="ECO:0000256" key="10">
    <source>
        <dbReference type="ARBA" id="ARBA00022908"/>
    </source>
</evidence>
<evidence type="ECO:0000256" key="16">
    <source>
        <dbReference type="SAM" id="MobiDB-lite"/>
    </source>
</evidence>
<proteinExistence type="predicted"/>
<dbReference type="InterPro" id="IPR012337">
    <property type="entry name" value="RNaseH-like_sf"/>
</dbReference>
<dbReference type="Proteomes" id="UP001172457">
    <property type="component" value="Unassembled WGS sequence"/>
</dbReference>
<dbReference type="GO" id="GO:0003887">
    <property type="term" value="F:DNA-directed DNA polymerase activity"/>
    <property type="evidence" value="ECO:0007669"/>
    <property type="project" value="UniProtKB-KW"/>
</dbReference>
<dbReference type="EMBL" id="JARYMX010000044">
    <property type="protein sequence ID" value="KAJ9536215.1"/>
    <property type="molecule type" value="Genomic_DNA"/>
</dbReference>
<sequence length="1062" mass="120061">MTRTTNSRIEDLESSVGSIKENQISIHGTLEKLVLEIAKFGRQQDEFNSRLDRLDSTRSPSDDEAPSHSTDQIFPSQFINGLDVVIKAELHLLNPSTLGEAMEMASKIELKNKLIGEASSTNSSSPVGKTGVEFRRLLEEEVQQRRAMGLCYRCDEKYAPGHKCKKKELNVLLVQDEREECNNLEEEKSALNTTEIGQKVEVHLNSVVGISNPKTMKLVGAIGVEDTDEYTITLGSGIEEQGRGICRVSILLQVLDVKDNFLPIQLGNSDVILGIQWLETLGTISHNGKTQVMKFSCGGRPVTLRGDPTLGRSMLSPKAMEGVEVKNEELDGLLEEFENVFHMSAGLPPERGREHGIVLKEGSGTINVRPYRYAHYQKDEIETLVKEMLDAGVIQPSNSPFSSPVLLVKKKDGSWRFCIDYRSLNKATIVDKFLILVIDELLDELHGACVFSKLDLKSGYHQIRMKGEDVPKTAFRTHQGHYEFLVMPFGRSIEEHKEHLRRVLEVLSQHRLYANKKKCEFGCKRLGYLGHMISGNGVEVDQAKVKAVMEWFKWSEEATQAFVELKKRLSSTSVLRLPDFTKEFVVETDASGFGLGDVLMQEEQPIAFFSQALSTRARQKSVYEKELMAIVMAVKKWRPYLMGKKFTVRSDQQSLKFLLEQRVVELEYQRWVSKLLGYDFTIIYKPGSSNLAADALSRRVEPIECMSIGGPQWRDWEELKKEVSEDDFLNRIKKDLVSGETEHKGFEVQQDLLLYKGRLVIPRMLKIIPLIFDEFHGSSIGGHVGEDRTYQRIAAELFWIGMRKDIADLVKKCEICQRNKSLSGSPAGLLQSLALPNKVWDEVSMDFIEGLPRSNGMSTIFVVVDRLSKYAHFIGLKHPYTALSVAAVFVDEIIRLHGVPQSVVSDRDKIGKVAYRLELPTSARIHPVFHVSQLRQAIGSCASSKDIPTQLYEELVLQAMLKNILDARQLANGDPGQLEVLVKWHGMSEFEASWEILEALLNRFPGSHLEDKSYRYVERADLSKVGKPLVINFNSINRSIALIDRNSSFIEFNLFVFWNLLS</sequence>
<evidence type="ECO:0000259" key="18">
    <source>
        <dbReference type="PROSITE" id="PS50994"/>
    </source>
</evidence>
<dbReference type="GO" id="GO:0015074">
    <property type="term" value="P:DNA integration"/>
    <property type="evidence" value="ECO:0007669"/>
    <property type="project" value="UniProtKB-KW"/>
</dbReference>
<dbReference type="SUPFAM" id="SSF56672">
    <property type="entry name" value="DNA/RNA polymerases"/>
    <property type="match status" value="1"/>
</dbReference>